<accession>A0A816IJ92</accession>
<protein>
    <submittedName>
        <fullName evidence="1">(rape) hypothetical protein</fullName>
    </submittedName>
</protein>
<evidence type="ECO:0000313" key="1">
    <source>
        <dbReference type="EMBL" id="CAF1708801.1"/>
    </source>
</evidence>
<proteinExistence type="predicted"/>
<organism evidence="1">
    <name type="scientific">Brassica napus</name>
    <name type="common">Rape</name>
    <dbReference type="NCBI Taxonomy" id="3708"/>
    <lineage>
        <taxon>Eukaryota</taxon>
        <taxon>Viridiplantae</taxon>
        <taxon>Streptophyta</taxon>
        <taxon>Embryophyta</taxon>
        <taxon>Tracheophyta</taxon>
        <taxon>Spermatophyta</taxon>
        <taxon>Magnoliopsida</taxon>
        <taxon>eudicotyledons</taxon>
        <taxon>Gunneridae</taxon>
        <taxon>Pentapetalae</taxon>
        <taxon>rosids</taxon>
        <taxon>malvids</taxon>
        <taxon>Brassicales</taxon>
        <taxon>Brassicaceae</taxon>
        <taxon>Brassiceae</taxon>
        <taxon>Brassica</taxon>
    </lineage>
</organism>
<gene>
    <name evidence="1" type="ORF">DARMORV10_C03P70480.1</name>
</gene>
<name>A0A816IJ92_BRANA</name>
<sequence length="95" mass="10833">KKQAGSIKFCENMEDAIAAASATVEATAAKDRSSGGCGGYGGGGYGDGKREGRYKRLVDTMVVDVVIRKVELVVVRWKWLWIPEWRLWWLWIRRW</sequence>
<dbReference type="EMBL" id="HG994367">
    <property type="protein sequence ID" value="CAF1708801.1"/>
    <property type="molecule type" value="Genomic_DNA"/>
</dbReference>
<feature type="non-terminal residue" evidence="1">
    <location>
        <position position="95"/>
    </location>
</feature>
<dbReference type="Proteomes" id="UP001295469">
    <property type="component" value="Chromosome C03"/>
</dbReference>
<reference evidence="1" key="1">
    <citation type="submission" date="2021-01" db="EMBL/GenBank/DDBJ databases">
        <authorList>
            <consortium name="Genoscope - CEA"/>
            <person name="William W."/>
        </authorList>
    </citation>
    <scope>NUCLEOTIDE SEQUENCE</scope>
</reference>
<dbReference type="AlphaFoldDB" id="A0A816IJ92"/>